<dbReference type="InterPro" id="IPR043502">
    <property type="entry name" value="DNA/RNA_pol_sf"/>
</dbReference>
<feature type="compositionally biased region" description="Gly residues" evidence="1">
    <location>
        <begin position="126"/>
        <end position="145"/>
    </location>
</feature>
<dbReference type="CDD" id="cd00303">
    <property type="entry name" value="retropepsin_like"/>
    <property type="match status" value="1"/>
</dbReference>
<feature type="compositionally biased region" description="Polar residues" evidence="1">
    <location>
        <begin position="102"/>
        <end position="120"/>
    </location>
</feature>
<evidence type="ECO:0000256" key="1">
    <source>
        <dbReference type="SAM" id="MobiDB-lite"/>
    </source>
</evidence>
<dbReference type="Pfam" id="PF17919">
    <property type="entry name" value="RT_RNaseH_2"/>
    <property type="match status" value="1"/>
</dbReference>
<sequence length="1339" mass="151813">MAEKQPPPPSSPGFVKGKAPKPGLTDIIDDNVMPIDPEKFTPEQKQEFEATMQQARDQFLNSFMQTRKGTFVQKYKIKVVADSPGTGSSKDGEVKQAPGGSAQPSNKGDTGDSLGNQGDNPQGVHGVQGDGAYGAQGNGAQGPQGGNLNQNNELSQDFFNNFQDRVDYAVHHALINQSGVLVNTLSNMMKKIADGSIAEHQATGPVYLQGGVFPNYRSLITDVQPSVQVIPSIAPTIQSTAPASTPLLATSAMASGQPMNPRLLMREHPQSTGQITNQPTQDQVAAMFLPPPLIVDPCSSSRFSRHHQSSQLYSRSNNRSYNQLSKHHQDSSLCNRFSKRHQGSGFSRSNRLRYDSRSSSRFSTRAQYRPGGLAQPQFASQFGQFEPMQQQPQGAAQQRPWADVIADVMREQFGLKPKETRSLYRQPYPEWFERVPLPNRFKVPDFSKFSGQEGVSTYEHISRFLAQCGEASAVDALRVRLFRLFLSGSAFTWFSSLPYGSINSWANLEKQFHSYFYSGVHEMKLSDLTVIKQRHDETVHEYIQRFREMRNKYFSLSLTDAQLADLAFQGMIPPIREKFSSEDFDSLSHLIQKVTLHEHRSAEVRKSSKKVNHVCPYMYWSDDEEDDSEIAAAEWVRSKKVIPCQWGKSHGKEEKYDFDITKADKIFDLLLREKQIQLPAGHTIPSAEELGKRRYCKWHNSGSHSTNDCKVFRQQIQVAIEGGKIRFDDSKKPMKVDGNPFPVNMVHTAGQAANRAHAKGFRVNSAKIINKYQRKYDKQQERHYEEYDDGFDPHRGCEFFRFCWNERMRLPSIENCPGCSDIIEGSSRSYNRDNRLKQARLPVHQRLGPMNQDCGQEEEAIRKNQWCPSDIFTKNQKRRVPVADDAAADEVKRLGKGKSVIAAPINMVFTLPAEFGIDQADVDEVEEESAKLVLLPEQAVFEKPEGTENRHLKPLYINGYVNGKPMSKMMVDGGAAVNLMPYATFRKLGRNAEDLIKTNMVLKDFGGNPSETKGVLNVELTVGSKTIPTTFFCHRWKGFVQLIAWKGLDSCQLLHPFDRATRDDRLGFLVHERGIEVTQRSVNAIKKIQPPENKTELQEMIGKINFVRRFISNLSRRLEPFTPLLKLKANQQFTWGAEQQKALDNIKEYLSSPPVLIPPQKGIPFRLYLSAGEKSIGSVLIQELEGKERVVFYLSRRLLDAETRYSPVEKLCLCLYFSCTRLRHYLLSNKCTVICKADVVKYMLSAPILKGRVGKWIFSLTEFDLRYESPKAIKGQAIADFIVEHRDEYYNLMADEREDLVQSRLRALAKVTKDKERVARHCNKKVVSKDFWRENLYGS</sequence>
<feature type="compositionally biased region" description="Pro residues" evidence="1">
    <location>
        <begin position="1"/>
        <end position="11"/>
    </location>
</feature>
<dbReference type="PANTHER" id="PTHR48475:SF1">
    <property type="entry name" value="RNASE H TYPE-1 DOMAIN-CONTAINING PROTEIN"/>
    <property type="match status" value="1"/>
</dbReference>
<name>Q6I5R2_ORYSJ</name>
<dbReference type="InterPro" id="IPR005162">
    <property type="entry name" value="Retrotrans_gag_dom"/>
</dbReference>
<dbReference type="Gene3D" id="3.10.20.370">
    <property type="match status" value="1"/>
</dbReference>
<evidence type="ECO:0000259" key="2">
    <source>
        <dbReference type="Pfam" id="PF03732"/>
    </source>
</evidence>
<dbReference type="InterPro" id="IPR043128">
    <property type="entry name" value="Rev_trsase/Diguanyl_cyclase"/>
</dbReference>
<reference evidence="5" key="1">
    <citation type="journal article" date="2005" name="Nature">
        <title>The map-based sequence of the rice genome.</title>
        <authorList>
            <consortium name="International rice genome sequencing project (IRGSP)"/>
            <person name="Matsumoto T."/>
            <person name="Wu J."/>
            <person name="Kanamori H."/>
            <person name="Katayose Y."/>
            <person name="Fujisawa M."/>
            <person name="Namiki N."/>
            <person name="Mizuno H."/>
            <person name="Yamamoto K."/>
            <person name="Antonio B.A."/>
            <person name="Baba T."/>
            <person name="Sakata K."/>
            <person name="Nagamura Y."/>
            <person name="Aoki H."/>
            <person name="Arikawa K."/>
            <person name="Arita K."/>
            <person name="Bito T."/>
            <person name="Chiden Y."/>
            <person name="Fujitsuka N."/>
            <person name="Fukunaka R."/>
            <person name="Hamada M."/>
            <person name="Harada C."/>
            <person name="Hayashi A."/>
            <person name="Hijishita S."/>
            <person name="Honda M."/>
            <person name="Hosokawa S."/>
            <person name="Ichikawa Y."/>
            <person name="Idonuma A."/>
            <person name="Iijima M."/>
            <person name="Ikeda M."/>
            <person name="Ikeno M."/>
            <person name="Ito K."/>
            <person name="Ito S."/>
            <person name="Ito T."/>
            <person name="Ito Y."/>
            <person name="Ito Y."/>
            <person name="Iwabuchi A."/>
            <person name="Kamiya K."/>
            <person name="Karasawa W."/>
            <person name="Kurita K."/>
            <person name="Katagiri S."/>
            <person name="Kikuta A."/>
            <person name="Kobayashi H."/>
            <person name="Kobayashi N."/>
            <person name="Machita K."/>
            <person name="Maehara T."/>
            <person name="Masukawa M."/>
            <person name="Mizubayashi T."/>
            <person name="Mukai Y."/>
            <person name="Nagasaki H."/>
            <person name="Nagata Y."/>
            <person name="Naito S."/>
            <person name="Nakashima M."/>
            <person name="Nakama Y."/>
            <person name="Nakamichi Y."/>
            <person name="Nakamura M."/>
            <person name="Meguro A."/>
            <person name="Negishi M."/>
            <person name="Ohta I."/>
            <person name="Ohta T."/>
            <person name="Okamoto M."/>
            <person name="Ono N."/>
            <person name="Saji S."/>
            <person name="Sakaguchi M."/>
            <person name="Sakai K."/>
            <person name="Shibata M."/>
            <person name="Shimokawa T."/>
            <person name="Song J."/>
            <person name="Takazaki Y."/>
            <person name="Terasawa K."/>
            <person name="Tsugane M."/>
            <person name="Tsuji K."/>
            <person name="Ueda S."/>
            <person name="Waki K."/>
            <person name="Yamagata H."/>
            <person name="Yamamoto M."/>
            <person name="Yamamoto S."/>
            <person name="Yamane H."/>
            <person name="Yoshiki S."/>
            <person name="Yoshihara R."/>
            <person name="Yukawa K."/>
            <person name="Zhong H."/>
            <person name="Yano M."/>
            <person name="Yuan Q."/>
            <person name="Ouyang S."/>
            <person name="Liu J."/>
            <person name="Jones K.M."/>
            <person name="Gansberger K."/>
            <person name="Moffat K."/>
            <person name="Hill J."/>
            <person name="Bera J."/>
            <person name="Fadrosh D."/>
            <person name="Jin S."/>
            <person name="Johri S."/>
            <person name="Kim M."/>
            <person name="Overton L."/>
            <person name="Reardon M."/>
            <person name="Tsitrin T."/>
            <person name="Vuong H."/>
            <person name="Weaver B."/>
            <person name="Ciecko A."/>
            <person name="Tallon L."/>
            <person name="Jackson J."/>
            <person name="Pai G."/>
            <person name="Aken S.V."/>
            <person name="Utterback T."/>
            <person name="Reidmuller S."/>
            <person name="Feldblyum T."/>
            <person name="Hsiao J."/>
            <person name="Zismann V."/>
            <person name="Iobst S."/>
            <person name="de Vazeille A.R."/>
            <person name="Buell C.R."/>
            <person name="Ying K."/>
            <person name="Li Y."/>
            <person name="Lu T."/>
            <person name="Huang Y."/>
            <person name="Zhao Q."/>
            <person name="Feng Q."/>
            <person name="Zhang L."/>
            <person name="Zhu J."/>
            <person name="Weng Q."/>
            <person name="Mu J."/>
            <person name="Lu Y."/>
            <person name="Fan D."/>
            <person name="Liu Y."/>
            <person name="Guan J."/>
            <person name="Zhang Y."/>
            <person name="Yu S."/>
            <person name="Liu X."/>
            <person name="Zhang Y."/>
            <person name="Hong G."/>
            <person name="Han B."/>
            <person name="Choisne N."/>
            <person name="Demange N."/>
            <person name="Orjeda G."/>
            <person name="Samain S."/>
            <person name="Cattolico L."/>
            <person name="Pelletier E."/>
            <person name="Couloux A."/>
            <person name="Segurens B."/>
            <person name="Wincker P."/>
            <person name="D'Hont A."/>
            <person name="Scarpelli C."/>
            <person name="Weissenbach J."/>
            <person name="Salanoubat M."/>
            <person name="Quetier F."/>
            <person name="Yu Y."/>
            <person name="Kim H.R."/>
            <person name="Rambo T."/>
            <person name="Currie J."/>
            <person name="Collura K."/>
            <person name="Luo M."/>
            <person name="Yang T."/>
            <person name="Ammiraju J.S.S."/>
            <person name="Engler F."/>
            <person name="Soderlund C."/>
            <person name="Wing R.A."/>
            <person name="Palmer L.E."/>
            <person name="de la Bastide M."/>
            <person name="Spiegel L."/>
            <person name="Nascimento L."/>
            <person name="Zutavern T."/>
            <person name="O'Shaughnessy A."/>
            <person name="Dike S."/>
            <person name="Dedhia N."/>
            <person name="Preston R."/>
            <person name="Balija V."/>
            <person name="McCombie W.R."/>
            <person name="Chow T."/>
            <person name="Chen H."/>
            <person name="Chung M."/>
            <person name="Chen C."/>
            <person name="Shaw J."/>
            <person name="Wu H."/>
            <person name="Hsiao K."/>
            <person name="Chao Y."/>
            <person name="Chu M."/>
            <person name="Cheng C."/>
            <person name="Hour A."/>
            <person name="Lee P."/>
            <person name="Lin S."/>
            <person name="Lin Y."/>
            <person name="Liou J."/>
            <person name="Liu S."/>
            <person name="Hsing Y."/>
            <person name="Raghuvanshi S."/>
            <person name="Mohanty A."/>
            <person name="Bharti A.K."/>
            <person name="Gaur A."/>
            <person name="Gupta V."/>
            <person name="Kumar D."/>
            <person name="Ravi V."/>
            <person name="Vij S."/>
            <person name="Kapur A."/>
            <person name="Khurana P."/>
            <person name="Khurana P."/>
            <person name="Khurana J.P."/>
            <person name="Tyagi A.K."/>
            <person name="Gaikwad K."/>
            <person name="Singh A."/>
            <person name="Dalal V."/>
            <person name="Srivastava S."/>
            <person name="Dixit A."/>
            <person name="Pal A.K."/>
            <person name="Ghazi I.A."/>
            <person name="Yadav M."/>
            <person name="Pandit A."/>
            <person name="Bhargava A."/>
            <person name="Sureshbabu K."/>
            <person name="Batra K."/>
            <person name="Sharma T.R."/>
            <person name="Mohapatra T."/>
            <person name="Singh N.K."/>
            <person name="Messing J."/>
            <person name="Nelson A.B."/>
            <person name="Fuks G."/>
            <person name="Kavchok S."/>
            <person name="Keizer G."/>
            <person name="Linton E."/>
            <person name="Llaca V."/>
            <person name="Song R."/>
            <person name="Tanyolac B."/>
            <person name="Young S."/>
            <person name="Ho-Il K."/>
            <person name="Hahn J.H."/>
            <person name="Sangsakoo G."/>
            <person name="Vanavichit A."/>
            <person name="de Mattos Luiz.A.T."/>
            <person name="Zimmer P.D."/>
            <person name="Malone G."/>
            <person name="Dellagostin O."/>
            <person name="de Oliveira A.C."/>
            <person name="Bevan M."/>
            <person name="Bancroft I."/>
            <person name="Minx P."/>
            <person name="Cordum H."/>
            <person name="Wilson R."/>
            <person name="Cheng Z."/>
            <person name="Jin W."/>
            <person name="Jiang J."/>
            <person name="Leong S.A."/>
            <person name="Iwama H."/>
            <person name="Gojobori T."/>
            <person name="Itoh T."/>
            <person name="Niimura Y."/>
            <person name="Fujii Y."/>
            <person name="Habara T."/>
            <person name="Sakai H."/>
            <person name="Sato Y."/>
            <person name="Wilson G."/>
            <person name="Kumar K."/>
            <person name="McCouch S."/>
            <person name="Juretic N."/>
            <person name="Hoen D."/>
            <person name="Wright S."/>
            <person name="Bruskiewich R."/>
            <person name="Bureau T."/>
            <person name="Miyao A."/>
            <person name="Hirochika H."/>
            <person name="Nishikawa T."/>
            <person name="Kadowaki K."/>
            <person name="Sugiura M."/>
            <person name="Burr B."/>
            <person name="Sasaki T."/>
        </authorList>
    </citation>
    <scope>NUCLEOTIDE SEQUENCE [LARGE SCALE GENOMIC DNA]</scope>
    <source>
        <strain evidence="5">cv. Nipponbare</strain>
    </source>
</reference>
<feature type="region of interest" description="Disordered" evidence="1">
    <location>
        <begin position="82"/>
        <end position="153"/>
    </location>
</feature>
<dbReference type="Gene3D" id="3.30.70.270">
    <property type="match status" value="1"/>
</dbReference>
<evidence type="ECO:0000313" key="4">
    <source>
        <dbReference type="EMBL" id="AAT47012.1"/>
    </source>
</evidence>
<reference evidence="5" key="2">
    <citation type="journal article" date="2008" name="Nucleic Acids Res.">
        <title>The rice annotation project database (RAP-DB): 2008 update.</title>
        <authorList>
            <consortium name="The rice annotation project (RAP)"/>
        </authorList>
    </citation>
    <scope>GENOME REANNOTATION</scope>
    <source>
        <strain evidence="5">cv. Nipponbare</strain>
    </source>
</reference>
<organism evidence="4 5">
    <name type="scientific">Oryza sativa subsp. japonica</name>
    <name type="common">Rice</name>
    <dbReference type="NCBI Taxonomy" id="39947"/>
    <lineage>
        <taxon>Eukaryota</taxon>
        <taxon>Viridiplantae</taxon>
        <taxon>Streptophyta</taxon>
        <taxon>Embryophyta</taxon>
        <taxon>Tracheophyta</taxon>
        <taxon>Spermatophyta</taxon>
        <taxon>Magnoliopsida</taxon>
        <taxon>Liliopsida</taxon>
        <taxon>Poales</taxon>
        <taxon>Poaceae</taxon>
        <taxon>BOP clade</taxon>
        <taxon>Oryzoideae</taxon>
        <taxon>Oryzeae</taxon>
        <taxon>Oryzinae</taxon>
        <taxon>Oryza</taxon>
        <taxon>Oryza sativa</taxon>
    </lineage>
</organism>
<accession>Q6I5R2</accession>
<dbReference type="EMBL" id="AC112159">
    <property type="protein sequence ID" value="AAT47012.1"/>
    <property type="molecule type" value="Genomic_DNA"/>
</dbReference>
<dbReference type="Gene3D" id="2.40.70.10">
    <property type="entry name" value="Acid Proteases"/>
    <property type="match status" value="1"/>
</dbReference>
<dbReference type="CDD" id="cd09274">
    <property type="entry name" value="RNase_HI_RT_Ty3"/>
    <property type="match status" value="1"/>
</dbReference>
<feature type="compositionally biased region" description="Polar residues" evidence="1">
    <location>
        <begin position="312"/>
        <end position="324"/>
    </location>
</feature>
<feature type="region of interest" description="Disordered" evidence="1">
    <location>
        <begin position="299"/>
        <end position="367"/>
    </location>
</feature>
<evidence type="ECO:0000313" key="5">
    <source>
        <dbReference type="Proteomes" id="UP000000763"/>
    </source>
</evidence>
<evidence type="ECO:0000259" key="3">
    <source>
        <dbReference type="Pfam" id="PF17919"/>
    </source>
</evidence>
<dbReference type="Pfam" id="PF03732">
    <property type="entry name" value="Retrotrans_gag"/>
    <property type="match status" value="1"/>
</dbReference>
<dbReference type="Proteomes" id="UP000000763">
    <property type="component" value="Chromosome 5"/>
</dbReference>
<gene>
    <name evidence="4" type="primary">OJ1058_C01.13</name>
</gene>
<feature type="region of interest" description="Disordered" evidence="1">
    <location>
        <begin position="1"/>
        <end position="44"/>
    </location>
</feature>
<proteinExistence type="predicted"/>
<dbReference type="PANTHER" id="PTHR48475">
    <property type="entry name" value="RIBONUCLEASE H"/>
    <property type="match status" value="1"/>
</dbReference>
<dbReference type="SUPFAM" id="SSF50630">
    <property type="entry name" value="Acid proteases"/>
    <property type="match status" value="1"/>
</dbReference>
<protein>
    <submittedName>
        <fullName evidence="4">Polyprotein</fullName>
    </submittedName>
</protein>
<dbReference type="InterPro" id="IPR021109">
    <property type="entry name" value="Peptidase_aspartic_dom_sf"/>
</dbReference>
<dbReference type="InterPro" id="IPR041577">
    <property type="entry name" value="RT_RNaseH_2"/>
</dbReference>
<feature type="domain" description="Reverse transcriptase/retrotransposon-derived protein RNase H-like" evidence="3">
    <location>
        <begin position="1135"/>
        <end position="1233"/>
    </location>
</feature>
<feature type="domain" description="Retrotransposon gag" evidence="2">
    <location>
        <begin position="481"/>
        <end position="571"/>
    </location>
</feature>
<dbReference type="SUPFAM" id="SSF56672">
    <property type="entry name" value="DNA/RNA polymerases"/>
    <property type="match status" value="1"/>
</dbReference>